<dbReference type="Pfam" id="PF07728">
    <property type="entry name" value="AAA_5"/>
    <property type="match status" value="1"/>
</dbReference>
<dbReference type="EMBL" id="VTEV01000005">
    <property type="protein sequence ID" value="TYS67684.1"/>
    <property type="molecule type" value="Genomic_DNA"/>
</dbReference>
<evidence type="ECO:0000259" key="1">
    <source>
        <dbReference type="Pfam" id="PF07728"/>
    </source>
</evidence>
<dbReference type="Proteomes" id="UP000322524">
    <property type="component" value="Unassembled WGS sequence"/>
</dbReference>
<gene>
    <name evidence="3" type="ORF">FZC76_14025</name>
</gene>
<organism evidence="3 4">
    <name type="scientific">Sutcliffiella horikoshii</name>
    <dbReference type="NCBI Taxonomy" id="79883"/>
    <lineage>
        <taxon>Bacteria</taxon>
        <taxon>Bacillati</taxon>
        <taxon>Bacillota</taxon>
        <taxon>Bacilli</taxon>
        <taxon>Bacillales</taxon>
        <taxon>Bacillaceae</taxon>
        <taxon>Sutcliffiella</taxon>
    </lineage>
</organism>
<comment type="caution">
    <text evidence="3">The sequence shown here is derived from an EMBL/GenBank/DDBJ whole genome shotgun (WGS) entry which is preliminary data.</text>
</comment>
<dbReference type="RefSeq" id="WP_148988793.1">
    <property type="nucleotide sequence ID" value="NZ_VTEV01000005.1"/>
</dbReference>
<dbReference type="Pfam" id="PF12102">
    <property type="entry name" value="MrcB_N"/>
    <property type="match status" value="1"/>
</dbReference>
<dbReference type="GO" id="GO:0005524">
    <property type="term" value="F:ATP binding"/>
    <property type="evidence" value="ECO:0007669"/>
    <property type="project" value="InterPro"/>
</dbReference>
<accession>A0A5D4T098</accession>
<dbReference type="PANTHER" id="PTHR37291">
    <property type="entry name" value="5-METHYLCYTOSINE-SPECIFIC RESTRICTION ENZYME B"/>
    <property type="match status" value="1"/>
</dbReference>
<dbReference type="GO" id="GO:0016887">
    <property type="term" value="F:ATP hydrolysis activity"/>
    <property type="evidence" value="ECO:0007669"/>
    <property type="project" value="InterPro"/>
</dbReference>
<dbReference type="InterPro" id="IPR052934">
    <property type="entry name" value="Methyl-DNA_Rec/Restrict_Enz"/>
</dbReference>
<dbReference type="Gene3D" id="3.40.50.300">
    <property type="entry name" value="P-loop containing nucleotide triphosphate hydrolases"/>
    <property type="match status" value="1"/>
</dbReference>
<dbReference type="AlphaFoldDB" id="A0A5D4T098"/>
<proteinExistence type="predicted"/>
<dbReference type="InterPro" id="IPR011704">
    <property type="entry name" value="ATPase_dyneun-rel_AAA"/>
</dbReference>
<dbReference type="PANTHER" id="PTHR37291:SF1">
    <property type="entry name" value="TYPE IV METHYL-DIRECTED RESTRICTION ENZYME ECOKMCRB SUBUNIT"/>
    <property type="match status" value="1"/>
</dbReference>
<evidence type="ECO:0000313" key="3">
    <source>
        <dbReference type="EMBL" id="TYS67684.1"/>
    </source>
</evidence>
<reference evidence="3 4" key="1">
    <citation type="submission" date="2019-08" db="EMBL/GenBank/DDBJ databases">
        <title>Bacillus genomes from the desert of Cuatro Cienegas, Coahuila.</title>
        <authorList>
            <person name="Olmedo-Alvarez G."/>
        </authorList>
    </citation>
    <scope>NUCLEOTIDE SEQUENCE [LARGE SCALE GENOMIC DNA]</scope>
    <source>
        <strain evidence="3 4">CH28_1T</strain>
    </source>
</reference>
<feature type="domain" description="Type IV methyl-directed restriction enzyme EcoKMcrB subunit DNA-binding" evidence="2">
    <location>
        <begin position="295"/>
        <end position="464"/>
    </location>
</feature>
<sequence>MLTKILLELLNKVNTIHTLTSNRPNKIVRTDSNGIYVESEASRRKFENNEATDPHAYIPFEFLITAWEEFIQKRIVSASDFTKTRGRSSFIMALFAKLPYIKVMKEPAGTKIKLKEFKTDQLPCEQFHKVIRFLDQVTEGTYDPLALSKQAKNDNEYRILTKSRQDLRLLGILNEANQKSEKFYAYEASQDKLAFIKDLVLEKEYFQIALFILQLLAAHPKNEKRAALNELGVLIVRNSQGDNLMKESLAKERTHNLLMWLEKLEVIDSNWSPIEEITLEENTVSTRLRDQFLHIMNHYPQAKTQPFGGHELGSFVRNNITDELKKLPFVNAQYVVTGSIGQGNWASVPWIAIMNNQITTSTQRGYYIVYLFSEDMQELYLTFAQGVTETTKEEMLRIKEAIRSEIGMDDRFQKDDTIYLGPSKRARDYAASTAVYVKYKLEDFPSEDVIVGDLQKMVRYYEEFISLNEGVTYKPTDPPKVVAVPKADYMSHKALVEHIYQYIRSKGFFYEKEEITNLFLSLKTKPFVIISGISGTGKTKVIEWFAESVGATEGNGQFTLIPVRPDWSDGSDLIGYKDIKGDFVEGPLTKVMQKALDNPTKPHFVLLDEMNLARVEYYFSDLLSVMESRNWKDGEIVSSEILDSSMVGRSIGFPKNMYIVGTVNMDETTHPFSKRVLDRANTIEFNRVQLDYLDFLEGTFVKLEPKNIENSMLRADYLYLKDLASKHMELIKETSLTLVGINEALKPLGAQVGYRVRDEICMYLAYNQEGKLFSQEDAFDYCLVQKILPRISGSDSRVEHTIKEFFKLLTNQELSEDIEDYTAYIKLSKYPRSTEKLVEMYRRLTHDGFTSFWIS</sequence>
<dbReference type="InterPro" id="IPR021961">
    <property type="entry name" value="McrB_DNA-bd"/>
</dbReference>
<dbReference type="InterPro" id="IPR027417">
    <property type="entry name" value="P-loop_NTPase"/>
</dbReference>
<evidence type="ECO:0000259" key="2">
    <source>
        <dbReference type="Pfam" id="PF12102"/>
    </source>
</evidence>
<feature type="domain" description="ATPase dynein-related AAA" evidence="1">
    <location>
        <begin position="528"/>
        <end position="679"/>
    </location>
</feature>
<protein>
    <submittedName>
        <fullName evidence="3">DUF3578 domain-containing protein</fullName>
    </submittedName>
</protein>
<dbReference type="SUPFAM" id="SSF52540">
    <property type="entry name" value="P-loop containing nucleoside triphosphate hydrolases"/>
    <property type="match status" value="1"/>
</dbReference>
<dbReference type="OrthoDB" id="9781481at2"/>
<evidence type="ECO:0000313" key="4">
    <source>
        <dbReference type="Proteomes" id="UP000322524"/>
    </source>
</evidence>
<dbReference type="Gene3D" id="3.30.920.90">
    <property type="match status" value="1"/>
</dbReference>
<dbReference type="STRING" id="79883.GCA_001636495_04320"/>
<name>A0A5D4T098_9BACI</name>